<proteinExistence type="predicted"/>
<name>A0A1F5NS45_9BACT</name>
<reference evidence="2 3" key="1">
    <citation type="journal article" date="2016" name="Nat. Commun.">
        <title>Thousands of microbial genomes shed light on interconnected biogeochemical processes in an aquifer system.</title>
        <authorList>
            <person name="Anantharaman K."/>
            <person name="Brown C.T."/>
            <person name="Hug L.A."/>
            <person name="Sharon I."/>
            <person name="Castelle C.J."/>
            <person name="Probst A.J."/>
            <person name="Thomas B.C."/>
            <person name="Singh A."/>
            <person name="Wilkins M.J."/>
            <person name="Karaoz U."/>
            <person name="Brodie E.L."/>
            <person name="Williams K.H."/>
            <person name="Hubbard S.S."/>
            <person name="Banfield J.F."/>
        </authorList>
    </citation>
    <scope>NUCLEOTIDE SEQUENCE [LARGE SCALE GENOMIC DNA]</scope>
</reference>
<feature type="transmembrane region" description="Helical" evidence="1">
    <location>
        <begin position="91"/>
        <end position="107"/>
    </location>
</feature>
<keyword evidence="1" id="KW-0472">Membrane</keyword>
<dbReference type="AlphaFoldDB" id="A0A1F5NS45"/>
<dbReference type="Proteomes" id="UP000176233">
    <property type="component" value="Unassembled WGS sequence"/>
</dbReference>
<evidence type="ECO:0000313" key="3">
    <source>
        <dbReference type="Proteomes" id="UP000176233"/>
    </source>
</evidence>
<protein>
    <submittedName>
        <fullName evidence="2">Uncharacterized protein</fullName>
    </submittedName>
</protein>
<evidence type="ECO:0000256" key="1">
    <source>
        <dbReference type="SAM" id="Phobius"/>
    </source>
</evidence>
<sequence length="170" mass="19369">MIATSHVIIGGAVGIAVGTVTQNPAVALAAGIASHLICDAIPHLDTPFRMEFKDGYVDQPIWNKKLYIWAITDSLVAFLLTLFLWQRYFDFYFFAPFAWGTLGGYLPDLLDNFPLWSIQIRQFPGLKQFHALHLGIHNLWQFKFPMPDNWPLGTATQIAFVLPCLWYIIR</sequence>
<organism evidence="2 3">
    <name type="scientific">Candidatus Doudnabacteria bacterium RIFCSPHIGHO2_01_FULL_45_18</name>
    <dbReference type="NCBI Taxonomy" id="1817823"/>
    <lineage>
        <taxon>Bacteria</taxon>
        <taxon>Candidatus Doudnaibacteriota</taxon>
    </lineage>
</organism>
<keyword evidence="1" id="KW-1133">Transmembrane helix</keyword>
<comment type="caution">
    <text evidence="2">The sequence shown here is derived from an EMBL/GenBank/DDBJ whole genome shotgun (WGS) entry which is preliminary data.</text>
</comment>
<evidence type="ECO:0000313" key="2">
    <source>
        <dbReference type="EMBL" id="OGE80467.1"/>
    </source>
</evidence>
<feature type="transmembrane region" description="Helical" evidence="1">
    <location>
        <begin position="150"/>
        <end position="169"/>
    </location>
</feature>
<accession>A0A1F5NS45</accession>
<feature type="transmembrane region" description="Helical" evidence="1">
    <location>
        <begin position="66"/>
        <end position="84"/>
    </location>
</feature>
<gene>
    <name evidence="2" type="ORF">A2660_01220</name>
</gene>
<dbReference type="EMBL" id="MFEJ01000011">
    <property type="protein sequence ID" value="OGE80467.1"/>
    <property type="molecule type" value="Genomic_DNA"/>
</dbReference>
<keyword evidence="1" id="KW-0812">Transmembrane</keyword>